<dbReference type="Proteomes" id="UP000612893">
    <property type="component" value="Unassembled WGS sequence"/>
</dbReference>
<sequence length="309" mass="33683">MLSPVGGPIPSLELVREAKLHEILGPSTGARLEASGVVARDGRLYVVFDSSSEIASVHAELMLGSGVNRVISEGPGRPVGYEDLAHDPSSNRFFALIEALPKHGAGLMARVDEYDHELRYIKSAWLDFPLDQANKGLEGLTCVRREEGIYLLALCEGNRCRGGLSGERPGSGRIQVFREGVHHWEHVTTIRLPPALEFLDYSSIALADDRIAVLSQASSALWIGELSRSTLEVVSEGRFYQFPRDGEGRTLYCNVEGVSWIAPDRLVVVSDRMKPAGQQKRCRSKDQSIHLFLLPPDAGGLDSAAAGAR</sequence>
<dbReference type="RefSeq" id="WP_338200911.1">
    <property type="nucleotide sequence ID" value="NZ_JAEKNR010000097.1"/>
</dbReference>
<name>A0A934N8Z9_9BACT</name>
<protein>
    <recommendedName>
        <fullName evidence="3">Phytase-like domain-containing protein</fullName>
    </recommendedName>
</protein>
<dbReference type="AlphaFoldDB" id="A0A934N8Z9"/>
<evidence type="ECO:0008006" key="3">
    <source>
        <dbReference type="Google" id="ProtNLM"/>
    </source>
</evidence>
<comment type="caution">
    <text evidence="1">The sequence shown here is derived from an EMBL/GenBank/DDBJ whole genome shotgun (WGS) entry which is preliminary data.</text>
</comment>
<evidence type="ECO:0000313" key="1">
    <source>
        <dbReference type="EMBL" id="MBJ7598144.1"/>
    </source>
</evidence>
<dbReference type="EMBL" id="JAEKNR010000097">
    <property type="protein sequence ID" value="MBJ7598144.1"/>
    <property type="molecule type" value="Genomic_DNA"/>
</dbReference>
<organism evidence="1 2">
    <name type="scientific">Candidatus Nephthysia bennettiae</name>
    <dbReference type="NCBI Taxonomy" id="3127016"/>
    <lineage>
        <taxon>Bacteria</taxon>
        <taxon>Bacillati</taxon>
        <taxon>Candidatus Dormiibacterota</taxon>
        <taxon>Candidatus Dormibacteria</taxon>
        <taxon>Candidatus Dormibacterales</taxon>
        <taxon>Candidatus Dormibacteraceae</taxon>
        <taxon>Candidatus Nephthysia</taxon>
    </lineage>
</organism>
<gene>
    <name evidence="1" type="ORF">JF922_08670</name>
</gene>
<proteinExistence type="predicted"/>
<reference evidence="1" key="1">
    <citation type="submission" date="2020-10" db="EMBL/GenBank/DDBJ databases">
        <title>Ca. Dormibacterota MAGs.</title>
        <authorList>
            <person name="Montgomery K."/>
        </authorList>
    </citation>
    <scope>NUCLEOTIDE SEQUENCE [LARGE SCALE GENOMIC DNA]</scope>
    <source>
        <strain evidence="1">SC8812_S17_10</strain>
    </source>
</reference>
<keyword evidence="2" id="KW-1185">Reference proteome</keyword>
<evidence type="ECO:0000313" key="2">
    <source>
        <dbReference type="Proteomes" id="UP000612893"/>
    </source>
</evidence>
<accession>A0A934N8Z9</accession>